<organism evidence="7 8">
    <name type="scientific">Nephila pilipes</name>
    <name type="common">Giant wood spider</name>
    <name type="synonym">Nephila maculata</name>
    <dbReference type="NCBI Taxonomy" id="299642"/>
    <lineage>
        <taxon>Eukaryota</taxon>
        <taxon>Metazoa</taxon>
        <taxon>Ecdysozoa</taxon>
        <taxon>Arthropoda</taxon>
        <taxon>Chelicerata</taxon>
        <taxon>Arachnida</taxon>
        <taxon>Araneae</taxon>
        <taxon>Araneomorphae</taxon>
        <taxon>Entelegynae</taxon>
        <taxon>Araneoidea</taxon>
        <taxon>Nephilidae</taxon>
        <taxon>Nephila</taxon>
    </lineage>
</organism>
<evidence type="ECO:0000256" key="2">
    <source>
        <dbReference type="ARBA" id="ARBA00022692"/>
    </source>
</evidence>
<evidence type="ECO:0000313" key="7">
    <source>
        <dbReference type="EMBL" id="GFT45386.1"/>
    </source>
</evidence>
<feature type="transmembrane region" description="Helical" evidence="6">
    <location>
        <begin position="275"/>
        <end position="300"/>
    </location>
</feature>
<evidence type="ECO:0008006" key="9">
    <source>
        <dbReference type="Google" id="ProtNLM"/>
    </source>
</evidence>
<feature type="transmembrane region" description="Helical" evidence="6">
    <location>
        <begin position="212"/>
        <end position="240"/>
    </location>
</feature>
<evidence type="ECO:0000256" key="1">
    <source>
        <dbReference type="ARBA" id="ARBA00004141"/>
    </source>
</evidence>
<evidence type="ECO:0000256" key="4">
    <source>
        <dbReference type="ARBA" id="ARBA00023136"/>
    </source>
</evidence>
<evidence type="ECO:0000256" key="3">
    <source>
        <dbReference type="ARBA" id="ARBA00022989"/>
    </source>
</evidence>
<dbReference type="GO" id="GO:0016020">
    <property type="term" value="C:membrane"/>
    <property type="evidence" value="ECO:0007669"/>
    <property type="project" value="UniProtKB-SubCell"/>
</dbReference>
<name>A0A8X6TQM8_NEPPI</name>
<keyword evidence="3 6" id="KW-1133">Transmembrane helix</keyword>
<sequence length="406" mass="47028">MNNRKHSSLYNYAGKVVIPMMEDQREKRDSDLLRQMQPLLTAFLFTGVDFRSQCSNECRINVTCREILIKISLAVIQIITWIFVLVTIYGTIAIVDSTPIKHYISYQFMEILIIFLRSVLYWRRKDILNILKHLSDVYDDIKHKSKNVNKGAISVLIVVFPGVHILGYGLVVLAFIVKGQKKFMYFVLRKFSNIIPLTLPSYVYYLLGIIDFWLFVVNIASLCLFILLVLIVCTTLSHILQDYRKSIKTSGITFEALQRRHIVVMNTVKRVDKCLSFPVFILLGFHITLLFFLVAFFNYQSNWKQKPSEIEIYFYFILISYLIQYFVITTMASKVHEEMQNIKIEVAEISSRPSQLSAVEQILLIAKINSHSNICLTVWGFLNITKNFVFSSLGALLTFGALFKDL</sequence>
<comment type="subcellular location">
    <subcellularLocation>
        <location evidence="1">Membrane</location>
        <topology evidence="1">Multi-pass membrane protein</topology>
    </subcellularLocation>
</comment>
<dbReference type="GO" id="GO:0007606">
    <property type="term" value="P:sensory perception of chemical stimulus"/>
    <property type="evidence" value="ECO:0007669"/>
    <property type="project" value="TreeGrafter"/>
</dbReference>
<evidence type="ECO:0000256" key="5">
    <source>
        <dbReference type="ARBA" id="ARBA00023170"/>
    </source>
</evidence>
<dbReference type="PANTHER" id="PTHR21421">
    <property type="entry name" value="GUSTATORY RECEPTOR"/>
    <property type="match status" value="1"/>
</dbReference>
<dbReference type="GO" id="GO:0051606">
    <property type="term" value="P:detection of stimulus"/>
    <property type="evidence" value="ECO:0007669"/>
    <property type="project" value="UniProtKB-ARBA"/>
</dbReference>
<proteinExistence type="predicted"/>
<keyword evidence="4 6" id="KW-0472">Membrane</keyword>
<feature type="transmembrane region" description="Helical" evidence="6">
    <location>
        <begin position="104"/>
        <end position="122"/>
    </location>
</feature>
<dbReference type="AlphaFoldDB" id="A0A8X6TQM8"/>
<protein>
    <recommendedName>
        <fullName evidence="9">Gustatory receptor</fullName>
    </recommendedName>
</protein>
<keyword evidence="5" id="KW-0675">Receptor</keyword>
<dbReference type="OrthoDB" id="6436144at2759"/>
<dbReference type="EMBL" id="BMAW01015752">
    <property type="protein sequence ID" value="GFT45386.1"/>
    <property type="molecule type" value="Genomic_DNA"/>
</dbReference>
<feature type="transmembrane region" description="Helical" evidence="6">
    <location>
        <begin position="152"/>
        <end position="177"/>
    </location>
</feature>
<gene>
    <name evidence="7" type="primary">AVEN_121620_1</name>
    <name evidence="7" type="ORF">NPIL_462781</name>
</gene>
<feature type="transmembrane region" description="Helical" evidence="6">
    <location>
        <begin position="312"/>
        <end position="333"/>
    </location>
</feature>
<reference evidence="7" key="1">
    <citation type="submission" date="2020-08" db="EMBL/GenBank/DDBJ databases">
        <title>Multicomponent nature underlies the extraordinary mechanical properties of spider dragline silk.</title>
        <authorList>
            <person name="Kono N."/>
            <person name="Nakamura H."/>
            <person name="Mori M."/>
            <person name="Yoshida Y."/>
            <person name="Ohtoshi R."/>
            <person name="Malay A.D."/>
            <person name="Moran D.A.P."/>
            <person name="Tomita M."/>
            <person name="Numata K."/>
            <person name="Arakawa K."/>
        </authorList>
    </citation>
    <scope>NUCLEOTIDE SEQUENCE</scope>
</reference>
<evidence type="ECO:0000256" key="6">
    <source>
        <dbReference type="SAM" id="Phobius"/>
    </source>
</evidence>
<evidence type="ECO:0000313" key="8">
    <source>
        <dbReference type="Proteomes" id="UP000887013"/>
    </source>
</evidence>
<feature type="transmembrane region" description="Helical" evidence="6">
    <location>
        <begin position="67"/>
        <end position="92"/>
    </location>
</feature>
<dbReference type="PANTHER" id="PTHR21421:SF29">
    <property type="entry name" value="GUSTATORY RECEPTOR 5A FOR TREHALOSE-RELATED"/>
    <property type="match status" value="1"/>
</dbReference>
<keyword evidence="8" id="KW-1185">Reference proteome</keyword>
<keyword evidence="2 6" id="KW-0812">Transmembrane</keyword>
<accession>A0A8X6TQM8</accession>
<dbReference type="GO" id="GO:0038023">
    <property type="term" value="F:signaling receptor activity"/>
    <property type="evidence" value="ECO:0007669"/>
    <property type="project" value="UniProtKB-ARBA"/>
</dbReference>
<dbReference type="Proteomes" id="UP000887013">
    <property type="component" value="Unassembled WGS sequence"/>
</dbReference>
<comment type="caution">
    <text evidence="7">The sequence shown here is derived from an EMBL/GenBank/DDBJ whole genome shotgun (WGS) entry which is preliminary data.</text>
</comment>